<proteinExistence type="predicted"/>
<dbReference type="EMBL" id="MU006790">
    <property type="protein sequence ID" value="KAF2638222.1"/>
    <property type="molecule type" value="Genomic_DNA"/>
</dbReference>
<organism evidence="1 2">
    <name type="scientific">Massarina eburnea CBS 473.64</name>
    <dbReference type="NCBI Taxonomy" id="1395130"/>
    <lineage>
        <taxon>Eukaryota</taxon>
        <taxon>Fungi</taxon>
        <taxon>Dikarya</taxon>
        <taxon>Ascomycota</taxon>
        <taxon>Pezizomycotina</taxon>
        <taxon>Dothideomycetes</taxon>
        <taxon>Pleosporomycetidae</taxon>
        <taxon>Pleosporales</taxon>
        <taxon>Massarineae</taxon>
        <taxon>Massarinaceae</taxon>
        <taxon>Massarina</taxon>
    </lineage>
</organism>
<sequence>MVWSTTRKFSESRKLTSTKSNWSKIAFLGTQMGTQRYFPSYLAQACSTITVTTVDNDQYYHSITAHEPTKLQAASTITPTSPRALAPGSYLTLSTFSGSCHAHEAHPVIKLKKKVCLPTMKVRRTHMSKAYRVVKSGR</sequence>
<evidence type="ECO:0000313" key="1">
    <source>
        <dbReference type="EMBL" id="KAF2638222.1"/>
    </source>
</evidence>
<keyword evidence="2" id="KW-1185">Reference proteome</keyword>
<protein>
    <submittedName>
        <fullName evidence="1">Uncharacterized protein</fullName>
    </submittedName>
</protein>
<dbReference type="AlphaFoldDB" id="A0A6A6RT74"/>
<reference evidence="1" key="1">
    <citation type="journal article" date="2020" name="Stud. Mycol.">
        <title>101 Dothideomycetes genomes: a test case for predicting lifestyles and emergence of pathogens.</title>
        <authorList>
            <person name="Haridas S."/>
            <person name="Albert R."/>
            <person name="Binder M."/>
            <person name="Bloem J."/>
            <person name="Labutti K."/>
            <person name="Salamov A."/>
            <person name="Andreopoulos B."/>
            <person name="Baker S."/>
            <person name="Barry K."/>
            <person name="Bills G."/>
            <person name="Bluhm B."/>
            <person name="Cannon C."/>
            <person name="Castanera R."/>
            <person name="Culley D."/>
            <person name="Daum C."/>
            <person name="Ezra D."/>
            <person name="Gonzalez J."/>
            <person name="Henrissat B."/>
            <person name="Kuo A."/>
            <person name="Liang C."/>
            <person name="Lipzen A."/>
            <person name="Lutzoni F."/>
            <person name="Magnuson J."/>
            <person name="Mondo S."/>
            <person name="Nolan M."/>
            <person name="Ohm R."/>
            <person name="Pangilinan J."/>
            <person name="Park H.-J."/>
            <person name="Ramirez L."/>
            <person name="Alfaro M."/>
            <person name="Sun H."/>
            <person name="Tritt A."/>
            <person name="Yoshinaga Y."/>
            <person name="Zwiers L.-H."/>
            <person name="Turgeon B."/>
            <person name="Goodwin S."/>
            <person name="Spatafora J."/>
            <person name="Crous P."/>
            <person name="Grigoriev I."/>
        </authorList>
    </citation>
    <scope>NUCLEOTIDE SEQUENCE</scope>
    <source>
        <strain evidence="1">CBS 473.64</strain>
    </source>
</reference>
<evidence type="ECO:0000313" key="2">
    <source>
        <dbReference type="Proteomes" id="UP000799753"/>
    </source>
</evidence>
<name>A0A6A6RT74_9PLEO</name>
<accession>A0A6A6RT74</accession>
<dbReference type="Proteomes" id="UP000799753">
    <property type="component" value="Unassembled WGS sequence"/>
</dbReference>
<gene>
    <name evidence="1" type="ORF">P280DRAFT_508998</name>
</gene>